<proteinExistence type="predicted"/>
<evidence type="ECO:0000313" key="2">
    <source>
        <dbReference type="EMBL" id="KAL2072758.1"/>
    </source>
</evidence>
<protein>
    <recommendedName>
        <fullName evidence="1">BTB domain-containing protein</fullName>
    </recommendedName>
</protein>
<dbReference type="EMBL" id="JAZHXI010000004">
    <property type="protein sequence ID" value="KAL2072758.1"/>
    <property type="molecule type" value="Genomic_DNA"/>
</dbReference>
<name>A0ABR4CTR7_9HELO</name>
<dbReference type="PROSITE" id="PS50097">
    <property type="entry name" value="BTB"/>
    <property type="match status" value="1"/>
</dbReference>
<reference evidence="2 3" key="1">
    <citation type="journal article" date="2024" name="Commun. Biol.">
        <title>Comparative genomic analysis of thermophilic fungi reveals convergent evolutionary adaptations and gene losses.</title>
        <authorList>
            <person name="Steindorff A.S."/>
            <person name="Aguilar-Pontes M.V."/>
            <person name="Robinson A.J."/>
            <person name="Andreopoulos B."/>
            <person name="LaButti K."/>
            <person name="Kuo A."/>
            <person name="Mondo S."/>
            <person name="Riley R."/>
            <person name="Otillar R."/>
            <person name="Haridas S."/>
            <person name="Lipzen A."/>
            <person name="Grimwood J."/>
            <person name="Schmutz J."/>
            <person name="Clum A."/>
            <person name="Reid I.D."/>
            <person name="Moisan M.C."/>
            <person name="Butler G."/>
            <person name="Nguyen T.T.M."/>
            <person name="Dewar K."/>
            <person name="Conant G."/>
            <person name="Drula E."/>
            <person name="Henrissat B."/>
            <person name="Hansel C."/>
            <person name="Singer S."/>
            <person name="Hutchinson M.I."/>
            <person name="de Vries R.P."/>
            <person name="Natvig D.O."/>
            <person name="Powell A.J."/>
            <person name="Tsang A."/>
            <person name="Grigoriev I.V."/>
        </authorList>
    </citation>
    <scope>NUCLEOTIDE SEQUENCE [LARGE SCALE GENOMIC DNA]</scope>
    <source>
        <strain evidence="2 3">CBS 494.80</strain>
    </source>
</reference>
<evidence type="ECO:0000259" key="1">
    <source>
        <dbReference type="PROSITE" id="PS50097"/>
    </source>
</evidence>
<sequence length="223" mass="26058">MYLRMPQQLVTLFPGEHPDKFVVHKEFACHYSPVLERAFNGDFIEGQKQEYRFQDIGGEAVRLLVHWFYTQDLDTIMLDRLCTSKQQEEGNAYPVSQRNQDRALAQLWVLADKLLIPRLQNAVIDEIVRIKQHTNFATTKEIKYVFDNTAPSSCLRRLYVDSCIKNCIPNTKHIGDSARFPKELLIEMVVRFTELLEDTKRRSIDPCQNVTLYHVPETLRPES</sequence>
<dbReference type="Proteomes" id="UP001595075">
    <property type="component" value="Unassembled WGS sequence"/>
</dbReference>
<dbReference type="SUPFAM" id="SSF54695">
    <property type="entry name" value="POZ domain"/>
    <property type="match status" value="1"/>
</dbReference>
<gene>
    <name evidence="2" type="ORF">VTL71DRAFT_12101</name>
</gene>
<dbReference type="PANTHER" id="PTHR47843:SF2">
    <property type="entry name" value="BTB DOMAIN-CONTAINING PROTEIN"/>
    <property type="match status" value="1"/>
</dbReference>
<evidence type="ECO:0000313" key="3">
    <source>
        <dbReference type="Proteomes" id="UP001595075"/>
    </source>
</evidence>
<dbReference type="InterPro" id="IPR000210">
    <property type="entry name" value="BTB/POZ_dom"/>
</dbReference>
<dbReference type="CDD" id="cd18186">
    <property type="entry name" value="BTB_POZ_ZBTB_KLHL-like"/>
    <property type="match status" value="1"/>
</dbReference>
<dbReference type="Gene3D" id="3.30.710.10">
    <property type="entry name" value="Potassium Channel Kv1.1, Chain A"/>
    <property type="match status" value="1"/>
</dbReference>
<dbReference type="PANTHER" id="PTHR47843">
    <property type="entry name" value="BTB DOMAIN-CONTAINING PROTEIN-RELATED"/>
    <property type="match status" value="1"/>
</dbReference>
<comment type="caution">
    <text evidence="2">The sequence shown here is derived from an EMBL/GenBank/DDBJ whole genome shotgun (WGS) entry which is preliminary data.</text>
</comment>
<accession>A0ABR4CTR7</accession>
<organism evidence="2 3">
    <name type="scientific">Oculimacula yallundae</name>
    <dbReference type="NCBI Taxonomy" id="86028"/>
    <lineage>
        <taxon>Eukaryota</taxon>
        <taxon>Fungi</taxon>
        <taxon>Dikarya</taxon>
        <taxon>Ascomycota</taxon>
        <taxon>Pezizomycotina</taxon>
        <taxon>Leotiomycetes</taxon>
        <taxon>Helotiales</taxon>
        <taxon>Ploettnerulaceae</taxon>
        <taxon>Oculimacula</taxon>
    </lineage>
</organism>
<dbReference type="Pfam" id="PF00651">
    <property type="entry name" value="BTB"/>
    <property type="match status" value="1"/>
</dbReference>
<dbReference type="InterPro" id="IPR011333">
    <property type="entry name" value="SKP1/BTB/POZ_sf"/>
</dbReference>
<keyword evidence="3" id="KW-1185">Reference proteome</keyword>
<feature type="domain" description="BTB" evidence="1">
    <location>
        <begin position="8"/>
        <end position="77"/>
    </location>
</feature>